<evidence type="ECO:0000313" key="1">
    <source>
        <dbReference type="EMBL" id="GBN09360.1"/>
    </source>
</evidence>
<sequence length="118" mass="13926">MELHLFFEKELSDKFNKCEFLAVGFDESLNKVTQKQQMDSKVRFWDEQKKNNNNKVCTRYLTLVFLGRTRSIDLLQAFKDGLKFVDLKKKILQISMDDPNPVNQKFLKDLKADLNTDC</sequence>
<name>A0A4Y2L576_ARAVE</name>
<gene>
    <name evidence="1" type="ORF">AVEN_156319_1</name>
</gene>
<organism evidence="1 2">
    <name type="scientific">Araneus ventricosus</name>
    <name type="common">Orbweaver spider</name>
    <name type="synonym">Epeira ventricosa</name>
    <dbReference type="NCBI Taxonomy" id="182803"/>
    <lineage>
        <taxon>Eukaryota</taxon>
        <taxon>Metazoa</taxon>
        <taxon>Ecdysozoa</taxon>
        <taxon>Arthropoda</taxon>
        <taxon>Chelicerata</taxon>
        <taxon>Arachnida</taxon>
        <taxon>Araneae</taxon>
        <taxon>Araneomorphae</taxon>
        <taxon>Entelegynae</taxon>
        <taxon>Araneoidea</taxon>
        <taxon>Araneidae</taxon>
        <taxon>Araneus</taxon>
    </lineage>
</organism>
<proteinExistence type="predicted"/>
<evidence type="ECO:0000313" key="2">
    <source>
        <dbReference type="Proteomes" id="UP000499080"/>
    </source>
</evidence>
<accession>A0A4Y2L576</accession>
<keyword evidence="2" id="KW-1185">Reference proteome</keyword>
<dbReference type="EMBL" id="BGPR01005346">
    <property type="protein sequence ID" value="GBN09360.1"/>
    <property type="molecule type" value="Genomic_DNA"/>
</dbReference>
<dbReference type="AlphaFoldDB" id="A0A4Y2L576"/>
<dbReference type="Proteomes" id="UP000499080">
    <property type="component" value="Unassembled WGS sequence"/>
</dbReference>
<comment type="caution">
    <text evidence="1">The sequence shown here is derived from an EMBL/GenBank/DDBJ whole genome shotgun (WGS) entry which is preliminary data.</text>
</comment>
<dbReference type="OrthoDB" id="6622882at2759"/>
<reference evidence="1 2" key="1">
    <citation type="journal article" date="2019" name="Sci. Rep.">
        <title>Orb-weaving spider Araneus ventricosus genome elucidates the spidroin gene catalogue.</title>
        <authorList>
            <person name="Kono N."/>
            <person name="Nakamura H."/>
            <person name="Ohtoshi R."/>
            <person name="Moran D.A.P."/>
            <person name="Shinohara A."/>
            <person name="Yoshida Y."/>
            <person name="Fujiwara M."/>
            <person name="Mori M."/>
            <person name="Tomita M."/>
            <person name="Arakawa K."/>
        </authorList>
    </citation>
    <scope>NUCLEOTIDE SEQUENCE [LARGE SCALE GENOMIC DNA]</scope>
</reference>
<protein>
    <submittedName>
        <fullName evidence="1">Uncharacterized protein</fullName>
    </submittedName>
</protein>